<dbReference type="STRING" id="529709.PYCH_10610"/>
<evidence type="ECO:0000256" key="2">
    <source>
        <dbReference type="SAM" id="Phobius"/>
    </source>
</evidence>
<keyword evidence="2" id="KW-0472">Membrane</keyword>
<dbReference type="EMBL" id="CP002779">
    <property type="protein sequence ID" value="AEH24742.1"/>
    <property type="molecule type" value="Genomic_DNA"/>
</dbReference>
<keyword evidence="4" id="KW-1185">Reference proteome</keyword>
<organism evidence="3 4">
    <name type="scientific">Pyrococcus yayanosii (strain CH1 / JCM 16557)</name>
    <dbReference type="NCBI Taxonomy" id="529709"/>
    <lineage>
        <taxon>Archaea</taxon>
        <taxon>Methanobacteriati</taxon>
        <taxon>Methanobacteriota</taxon>
        <taxon>Thermococci</taxon>
        <taxon>Thermococcales</taxon>
        <taxon>Thermococcaceae</taxon>
        <taxon>Pyrococcus</taxon>
    </lineage>
</organism>
<feature type="transmembrane region" description="Helical" evidence="2">
    <location>
        <begin position="630"/>
        <end position="651"/>
    </location>
</feature>
<evidence type="ECO:0000313" key="3">
    <source>
        <dbReference type="EMBL" id="AEH24742.1"/>
    </source>
</evidence>
<evidence type="ECO:0000313" key="4">
    <source>
        <dbReference type="Proteomes" id="UP000008386"/>
    </source>
</evidence>
<proteinExistence type="predicted"/>
<dbReference type="Proteomes" id="UP000008386">
    <property type="component" value="Chromosome"/>
</dbReference>
<dbReference type="AlphaFoldDB" id="F8AER0"/>
<dbReference type="OrthoDB" id="86126at2157"/>
<protein>
    <submittedName>
        <fullName evidence="3">Uncharacterized protein</fullName>
    </submittedName>
</protein>
<dbReference type="HOGENOM" id="CLU_399907_0_0_2"/>
<reference evidence="3 4" key="1">
    <citation type="journal article" date="2011" name="J. Bacteriol.">
        <title>Complete genome sequence of the obligate piezophilic hyperthermophilic archaeon Pyrococcus yayanosii CH1.</title>
        <authorList>
            <person name="Jun X."/>
            <person name="Lupeng L."/>
            <person name="Minjuan X."/>
            <person name="Oger P."/>
            <person name="Fengping W."/>
            <person name="Jebbar M."/>
            <person name="Xiang X."/>
        </authorList>
    </citation>
    <scope>NUCLEOTIDE SEQUENCE [LARGE SCALE GENOMIC DNA]</scope>
    <source>
        <strain evidence="4">CH1 / JCM 16557</strain>
    </source>
</reference>
<feature type="compositionally biased region" description="Basic and acidic residues" evidence="1">
    <location>
        <begin position="674"/>
        <end position="689"/>
    </location>
</feature>
<gene>
    <name evidence="3" type="ordered locus">PYCH_10610</name>
</gene>
<feature type="region of interest" description="Disordered" evidence="1">
    <location>
        <begin position="664"/>
        <end position="689"/>
    </location>
</feature>
<dbReference type="KEGG" id="pya:PYCH_10610"/>
<accession>F8AER0</accession>
<sequence length="689" mass="76550">MRKLAVILIGLAFFAILQPIEIVSAQESYSGLSKMIGLKLGGYIEFGRYTVKFTDVDQDWTKAVITIYEDGVKKAEEPLSVGDVLYYPSSANVLFAVKLSWVASYREMVYLELMTPLKLLKENYKMTVGATYTLPSGYPPYKITLTEVTDNTATFKITTPSGSIIVRSVDEGKHLIVAYPITSDISQTPIIYLILDDAVKDDYAIVDIYVPTLIFSGLKIVEGGNTSEKENAQVVEEPTQLIYSDILYVGERLRVDYNGTTYQIYLATLGYYSKFSILDKAGKVLETFTVKEGGSYTCTKAPLRVEIPPNSVDLEYNRTLVRVYAPPGAVAEPIIREAKVIAELSVSSRALLLDGEELIVFINVRNDGRGNAFRVKVVAPLPNDFELKSGIGVWTLSTLDPFSEMPVLVYTIKPTKVGTYSLGPVKVEYYNEAGKKISVTSNTIDKIVVYAIPRLELKAVAYNGTWSNYVRAKANSTIRLRFTVSAAGTDPTYEFVKNATLILKLGNALDGEETLYIGDLAAGEEKVVEGEYLVLGEGISIVGATLRYQDPLGNWHEQEFPNLVLINSVPPTVIVKEKVIEKWPTPEDLPEYIDSVLASMGNSSSTLAEEIMNVTAKYVPQEEKKDRIKILLSILLTVFLVTTVAFGTMMLKYKGEYEKLREKLRRKSRPGGLPKKEEQGYKEEGIEKV</sequence>
<dbReference type="eggNOG" id="arCOG03270">
    <property type="taxonomic scope" value="Archaea"/>
</dbReference>
<name>F8AER0_PYRYC</name>
<keyword evidence="2" id="KW-0812">Transmembrane</keyword>
<evidence type="ECO:0000256" key="1">
    <source>
        <dbReference type="SAM" id="MobiDB-lite"/>
    </source>
</evidence>
<keyword evidence="2" id="KW-1133">Transmembrane helix</keyword>